<dbReference type="SMART" id="SM00353">
    <property type="entry name" value="HLH"/>
    <property type="match status" value="1"/>
</dbReference>
<feature type="compositionally biased region" description="Basic and acidic residues" evidence="6">
    <location>
        <begin position="61"/>
        <end position="70"/>
    </location>
</feature>
<feature type="region of interest" description="Disordered" evidence="6">
    <location>
        <begin position="48"/>
        <end position="77"/>
    </location>
</feature>
<keyword evidence="3" id="KW-0238">DNA-binding</keyword>
<comment type="caution">
    <text evidence="8">The sequence shown here is derived from an EMBL/GenBank/DDBJ whole genome shotgun (WGS) entry which is preliminary data.</text>
</comment>
<dbReference type="GO" id="GO:0005634">
    <property type="term" value="C:nucleus"/>
    <property type="evidence" value="ECO:0007669"/>
    <property type="project" value="UniProtKB-SubCell"/>
</dbReference>
<dbReference type="SUPFAM" id="SSF47459">
    <property type="entry name" value="HLH, helix-loop-helix DNA-binding domain"/>
    <property type="match status" value="1"/>
</dbReference>
<evidence type="ECO:0000256" key="6">
    <source>
        <dbReference type="SAM" id="MobiDB-lite"/>
    </source>
</evidence>
<evidence type="ECO:0000313" key="9">
    <source>
        <dbReference type="Proteomes" id="UP001370490"/>
    </source>
</evidence>
<name>A0AAN8ZAY7_9MAGN</name>
<dbReference type="GO" id="GO:0000981">
    <property type="term" value="F:DNA-binding transcription factor activity, RNA polymerase II-specific"/>
    <property type="evidence" value="ECO:0007669"/>
    <property type="project" value="TreeGrafter"/>
</dbReference>
<dbReference type="CDD" id="cd11393">
    <property type="entry name" value="bHLH_AtbHLH_like"/>
    <property type="match status" value="1"/>
</dbReference>
<dbReference type="Pfam" id="PF00010">
    <property type="entry name" value="HLH"/>
    <property type="match status" value="1"/>
</dbReference>
<gene>
    <name evidence="8" type="ORF">RJ641_004900</name>
</gene>
<dbReference type="AlphaFoldDB" id="A0AAN8ZAY7"/>
<dbReference type="PROSITE" id="PS50888">
    <property type="entry name" value="BHLH"/>
    <property type="match status" value="1"/>
</dbReference>
<keyword evidence="4" id="KW-0804">Transcription</keyword>
<dbReference type="PANTHER" id="PTHR16223:SF125">
    <property type="entry name" value="OS08G0506700 PROTEIN"/>
    <property type="match status" value="1"/>
</dbReference>
<keyword evidence="9" id="KW-1185">Reference proteome</keyword>
<evidence type="ECO:0000313" key="8">
    <source>
        <dbReference type="EMBL" id="KAK6928695.1"/>
    </source>
</evidence>
<organism evidence="8 9">
    <name type="scientific">Dillenia turbinata</name>
    <dbReference type="NCBI Taxonomy" id="194707"/>
    <lineage>
        <taxon>Eukaryota</taxon>
        <taxon>Viridiplantae</taxon>
        <taxon>Streptophyta</taxon>
        <taxon>Embryophyta</taxon>
        <taxon>Tracheophyta</taxon>
        <taxon>Spermatophyta</taxon>
        <taxon>Magnoliopsida</taxon>
        <taxon>eudicotyledons</taxon>
        <taxon>Gunneridae</taxon>
        <taxon>Pentapetalae</taxon>
        <taxon>Dilleniales</taxon>
        <taxon>Dilleniaceae</taxon>
        <taxon>Dillenia</taxon>
    </lineage>
</organism>
<comment type="subcellular location">
    <subcellularLocation>
        <location evidence="1">Nucleus</location>
    </subcellularLocation>
</comment>
<dbReference type="InterPro" id="IPR045843">
    <property type="entry name" value="IND-like"/>
</dbReference>
<protein>
    <submittedName>
        <fullName evidence="8">Myc-type, basic helix-loop-helix (BHLH) domain</fullName>
    </submittedName>
</protein>
<evidence type="ECO:0000256" key="2">
    <source>
        <dbReference type="ARBA" id="ARBA00023015"/>
    </source>
</evidence>
<dbReference type="Gene3D" id="4.10.280.10">
    <property type="entry name" value="Helix-loop-helix DNA-binding domain"/>
    <property type="match status" value="1"/>
</dbReference>
<proteinExistence type="predicted"/>
<feature type="domain" description="BHLH" evidence="7">
    <location>
        <begin position="292"/>
        <end position="342"/>
    </location>
</feature>
<evidence type="ECO:0000259" key="7">
    <source>
        <dbReference type="PROSITE" id="PS50888"/>
    </source>
</evidence>
<dbReference type="Proteomes" id="UP001370490">
    <property type="component" value="Unassembled WGS sequence"/>
</dbReference>
<sequence>MELDHQDLHSNGGLMRYKSAPSSFFANLIDSDSCEDFLHPRSSSPDNEFARFMSSNNSHDSSMHVKHESTENENSEFSNGSNLIYSNGSSAMHCGSIPASSAMETEFRVMNSMASLEETANNSSNNLLRQNSSPPGLFSNLSENGFGVDGANFRVGNGTYGEMRPPTSRSNNGNISFSSGQSSCSMFMPQIPEIGSQNGGAGSPGNNSNKSFIPSFFNDSSYGSLKRMRDGDVKMFPCSNAHENQNGESQSRILGLSHHLSLTKTSTEMATIEKLLHFQDAVPCKIRAKRGCATHPRSIAERMRRTRISERMRKLQELFPTMDKQTNTADMLDLAVEYIKDLQKKVKTLADTRARCTCLSKQAQYSNPTI</sequence>
<evidence type="ECO:0000256" key="5">
    <source>
        <dbReference type="ARBA" id="ARBA00023242"/>
    </source>
</evidence>
<keyword evidence="2" id="KW-0805">Transcription regulation</keyword>
<reference evidence="8 9" key="1">
    <citation type="submission" date="2023-12" db="EMBL/GenBank/DDBJ databases">
        <title>A high-quality genome assembly for Dillenia turbinata (Dilleniales).</title>
        <authorList>
            <person name="Chanderbali A."/>
        </authorList>
    </citation>
    <scope>NUCLEOTIDE SEQUENCE [LARGE SCALE GENOMIC DNA]</scope>
    <source>
        <strain evidence="8">LSX21</strain>
        <tissue evidence="8">Leaf</tissue>
    </source>
</reference>
<dbReference type="InterPro" id="IPR045239">
    <property type="entry name" value="bHLH95_bHLH"/>
</dbReference>
<keyword evidence="5" id="KW-0539">Nucleus</keyword>
<accession>A0AAN8ZAY7</accession>
<dbReference type="GO" id="GO:0046983">
    <property type="term" value="F:protein dimerization activity"/>
    <property type="evidence" value="ECO:0007669"/>
    <property type="project" value="InterPro"/>
</dbReference>
<dbReference type="InterPro" id="IPR036638">
    <property type="entry name" value="HLH_DNA-bd_sf"/>
</dbReference>
<evidence type="ECO:0000256" key="1">
    <source>
        <dbReference type="ARBA" id="ARBA00004123"/>
    </source>
</evidence>
<dbReference type="GO" id="GO:0000978">
    <property type="term" value="F:RNA polymerase II cis-regulatory region sequence-specific DNA binding"/>
    <property type="evidence" value="ECO:0007669"/>
    <property type="project" value="TreeGrafter"/>
</dbReference>
<evidence type="ECO:0000256" key="3">
    <source>
        <dbReference type="ARBA" id="ARBA00023125"/>
    </source>
</evidence>
<dbReference type="PANTHER" id="PTHR16223">
    <property type="entry name" value="TRANSCRIPTION FACTOR BHLH83-RELATED"/>
    <property type="match status" value="1"/>
</dbReference>
<dbReference type="InterPro" id="IPR011598">
    <property type="entry name" value="bHLH_dom"/>
</dbReference>
<evidence type="ECO:0000256" key="4">
    <source>
        <dbReference type="ARBA" id="ARBA00023163"/>
    </source>
</evidence>
<dbReference type="EMBL" id="JBAMMX010000013">
    <property type="protein sequence ID" value="KAK6928695.1"/>
    <property type="molecule type" value="Genomic_DNA"/>
</dbReference>
<dbReference type="FunFam" id="4.10.280.10:FF:000021">
    <property type="entry name" value="Transcription factor bHLH130 family"/>
    <property type="match status" value="1"/>
</dbReference>